<gene>
    <name evidence="1" type="ORF">J4203_03665</name>
</gene>
<evidence type="ECO:0000313" key="1">
    <source>
        <dbReference type="EMBL" id="MBS3062946.1"/>
    </source>
</evidence>
<dbReference type="Proteomes" id="UP000678237">
    <property type="component" value="Unassembled WGS sequence"/>
</dbReference>
<protein>
    <submittedName>
        <fullName evidence="1">Uncharacterized protein</fullName>
    </submittedName>
</protein>
<evidence type="ECO:0000313" key="2">
    <source>
        <dbReference type="Proteomes" id="UP000678237"/>
    </source>
</evidence>
<dbReference type="AlphaFoldDB" id="A0A8T4LJ87"/>
<reference evidence="1" key="2">
    <citation type="submission" date="2021-05" db="EMBL/GenBank/DDBJ databases">
        <title>Protein family content uncovers lineage relationships and bacterial pathway maintenance mechanisms in DPANN archaea.</title>
        <authorList>
            <person name="Castelle C.J."/>
            <person name="Meheust R."/>
            <person name="Jaffe A.L."/>
            <person name="Seitz K."/>
            <person name="Gong X."/>
            <person name="Baker B.J."/>
            <person name="Banfield J.F."/>
        </authorList>
    </citation>
    <scope>NUCLEOTIDE SEQUENCE</scope>
    <source>
        <strain evidence="1">RIFCSPLOWO2_01_FULL_58_19</strain>
    </source>
</reference>
<name>A0A8T4LJ87_9ARCH</name>
<sequence length="226" mass="23195">MSKAFSFLGLAAILVVFVIAAGCLNPTPAQPNPGEPGGMCGGIAGIECEEDFVCQYGGNNPDAAGTCVKAEEERPPAEEGEFCGGIAGIPCEAGFECQLQGDYPDAGGTCVDVFARPPKPAQEGERCGGFDSRSCDVGLVCETSAGPPGSLDMDTGSCVKLPNQPDTEGCTLMRNVNTGEVACFGCGRSICSDPSPDFQPLERDPSQLGIPYSCYIDEAGACALAQ</sequence>
<accession>A0A8T4LJ87</accession>
<reference evidence="1" key="1">
    <citation type="submission" date="2021-03" db="EMBL/GenBank/DDBJ databases">
        <authorList>
            <person name="Jaffe A."/>
        </authorList>
    </citation>
    <scope>NUCLEOTIDE SEQUENCE</scope>
    <source>
        <strain evidence="1">RIFCSPLOWO2_01_FULL_58_19</strain>
    </source>
</reference>
<comment type="caution">
    <text evidence="1">The sequence shown here is derived from an EMBL/GenBank/DDBJ whole genome shotgun (WGS) entry which is preliminary data.</text>
</comment>
<organism evidence="1 2">
    <name type="scientific">Candidatus Iainarchaeum sp</name>
    <dbReference type="NCBI Taxonomy" id="3101447"/>
    <lineage>
        <taxon>Archaea</taxon>
        <taxon>Candidatus Iainarchaeota</taxon>
        <taxon>Candidatus Iainarchaeia</taxon>
        <taxon>Candidatus Iainarchaeales</taxon>
        <taxon>Candidatus Iainarchaeaceae</taxon>
        <taxon>Candidatus Iainarchaeum</taxon>
    </lineage>
</organism>
<dbReference type="PROSITE" id="PS51257">
    <property type="entry name" value="PROKAR_LIPOPROTEIN"/>
    <property type="match status" value="1"/>
</dbReference>
<proteinExistence type="predicted"/>
<dbReference type="EMBL" id="JAGVWE010000003">
    <property type="protein sequence ID" value="MBS3062946.1"/>
    <property type="molecule type" value="Genomic_DNA"/>
</dbReference>